<feature type="non-terminal residue" evidence="3">
    <location>
        <position position="1"/>
    </location>
</feature>
<proteinExistence type="predicted"/>
<keyword evidence="2" id="KW-0342">GTP-binding</keyword>
<gene>
    <name evidence="3" type="ORF">HK100_009010</name>
</gene>
<dbReference type="SUPFAM" id="SSF52540">
    <property type="entry name" value="P-loop containing nucleoside triphosphate hydrolases"/>
    <property type="match status" value="1"/>
</dbReference>
<dbReference type="EMBL" id="JADGJH010004508">
    <property type="protein sequence ID" value="KAJ3085557.1"/>
    <property type="molecule type" value="Genomic_DNA"/>
</dbReference>
<evidence type="ECO:0000313" key="4">
    <source>
        <dbReference type="Proteomes" id="UP001211907"/>
    </source>
</evidence>
<evidence type="ECO:0000313" key="3">
    <source>
        <dbReference type="EMBL" id="KAJ3085557.1"/>
    </source>
</evidence>
<evidence type="ECO:0000256" key="2">
    <source>
        <dbReference type="ARBA" id="ARBA00023134"/>
    </source>
</evidence>
<dbReference type="GO" id="GO:0005525">
    <property type="term" value="F:GTP binding"/>
    <property type="evidence" value="ECO:0007669"/>
    <property type="project" value="UniProtKB-KW"/>
</dbReference>
<accession>A0AAD5SP08</accession>
<comment type="caution">
    <text evidence="3">The sequence shown here is derived from an EMBL/GenBank/DDBJ whole genome shotgun (WGS) entry which is preliminary data.</text>
</comment>
<evidence type="ECO:0000256" key="1">
    <source>
        <dbReference type="ARBA" id="ARBA00022741"/>
    </source>
</evidence>
<reference evidence="3" key="1">
    <citation type="submission" date="2020-05" db="EMBL/GenBank/DDBJ databases">
        <title>Phylogenomic resolution of chytrid fungi.</title>
        <authorList>
            <person name="Stajich J.E."/>
            <person name="Amses K."/>
            <person name="Simmons R."/>
            <person name="Seto K."/>
            <person name="Myers J."/>
            <person name="Bonds A."/>
            <person name="Quandt C.A."/>
            <person name="Barry K."/>
            <person name="Liu P."/>
            <person name="Grigoriev I."/>
            <person name="Longcore J.E."/>
            <person name="James T.Y."/>
        </authorList>
    </citation>
    <scope>NUCLEOTIDE SEQUENCE</scope>
    <source>
        <strain evidence="3">JEL0513</strain>
    </source>
</reference>
<dbReference type="Gene3D" id="3.40.50.300">
    <property type="entry name" value="P-loop containing nucleotide triphosphate hydrolases"/>
    <property type="match status" value="1"/>
</dbReference>
<organism evidence="3 4">
    <name type="scientific">Physocladia obscura</name>
    <dbReference type="NCBI Taxonomy" id="109957"/>
    <lineage>
        <taxon>Eukaryota</taxon>
        <taxon>Fungi</taxon>
        <taxon>Fungi incertae sedis</taxon>
        <taxon>Chytridiomycota</taxon>
        <taxon>Chytridiomycota incertae sedis</taxon>
        <taxon>Chytridiomycetes</taxon>
        <taxon>Chytridiales</taxon>
        <taxon>Chytriomycetaceae</taxon>
        <taxon>Physocladia</taxon>
    </lineage>
</organism>
<dbReference type="Proteomes" id="UP001211907">
    <property type="component" value="Unassembled WGS sequence"/>
</dbReference>
<dbReference type="AlphaFoldDB" id="A0AAD5SP08"/>
<dbReference type="InterPro" id="IPR050100">
    <property type="entry name" value="TRAFAC_GTPase_members"/>
</dbReference>
<protein>
    <submittedName>
        <fullName evidence="3">Uncharacterized protein</fullName>
    </submittedName>
</protein>
<name>A0AAD5SP08_9FUNG</name>
<keyword evidence="4" id="KW-1185">Reference proteome</keyword>
<dbReference type="PANTHER" id="PTHR23115">
    <property type="entry name" value="TRANSLATION FACTOR"/>
    <property type="match status" value="1"/>
</dbReference>
<dbReference type="InterPro" id="IPR027417">
    <property type="entry name" value="P-loop_NTPase"/>
</dbReference>
<sequence length="669" mass="74016">MNKREAKKVYAQAQTILHALVETRRAINFDWTLLREALAVSVNHGSSLNKLESEEKLRCAICIRAAMLSLMALDDSNSASLPAEVKSAINLNNSDSSSVSFILIALYDLFHRNEWAGAGLFIRSVVRYNPQVFADQRVISDSRWLILVGPQSHGKSAIAGQLIRTLAGLNQTQVSSVNLAVRAQMAKTAMSVSELRLKALVWTSDRLISERLQGFTQTCQIWRIQPVSFHEVDQSLQKETGIFLSDTPSRRSKCHKRQLLLLATALNRLVAGIVVSCMKSDWEAGGGISAVRDVIFEAALAGVTQFLIIVSKVDGAASNTAMQRAVEHVAEQVTGMISSFNERNSLVTCRVVAVSALDGVGYLSNSSLSIDWSLALPLDNAIISSLKSLNSVRPTSSLFSSLPLVISLYDLRVNFDESVIIRGYILSGVLSKSSKLHLHCVDEDDDCVLDPLSIEIARSPIDKAGVSCFVGIRATVVHRPKLLKPKYYWMKAKKQTPVHEIRPRSHILTSEGTQVNRIRKVFAYAKFSTALPERKEVKCSIGGMHQLVTVEFLKTAIEDERCSQTSVFKVKLHFTSYPLIIPQSTSWPAQFQRVLLQSTEVNEFRQPLFVGVAFILGSTDDETVKLSSKRIRELVGLPFHVDTATNVEDSLYVPENAKTHLAAENQIKN</sequence>
<keyword evidence="1" id="KW-0547">Nucleotide-binding</keyword>